<dbReference type="EMBL" id="AZCZ01000012">
    <property type="protein sequence ID" value="KRK37239.1"/>
    <property type="molecule type" value="Genomic_DNA"/>
</dbReference>
<dbReference type="InterPro" id="IPR029058">
    <property type="entry name" value="AB_hydrolase_fold"/>
</dbReference>
<reference evidence="3 4" key="1">
    <citation type="journal article" date="2015" name="Genome Announc.">
        <title>Expanding the biotechnology potential of lactobacilli through comparative genomics of 213 strains and associated genera.</title>
        <authorList>
            <person name="Sun Z."/>
            <person name="Harris H.M."/>
            <person name="McCann A."/>
            <person name="Guo C."/>
            <person name="Argimon S."/>
            <person name="Zhang W."/>
            <person name="Yang X."/>
            <person name="Jeffery I.B."/>
            <person name="Cooney J.C."/>
            <person name="Kagawa T.F."/>
            <person name="Liu W."/>
            <person name="Song Y."/>
            <person name="Salvetti E."/>
            <person name="Wrobel A."/>
            <person name="Rasinkangas P."/>
            <person name="Parkhill J."/>
            <person name="Rea M.C."/>
            <person name="O'Sullivan O."/>
            <person name="Ritari J."/>
            <person name="Douillard F.P."/>
            <person name="Paul Ross R."/>
            <person name="Yang R."/>
            <person name="Briner A.E."/>
            <person name="Felis G.E."/>
            <person name="de Vos W.M."/>
            <person name="Barrangou R."/>
            <person name="Klaenhammer T.R."/>
            <person name="Caufield P.W."/>
            <person name="Cui Y."/>
            <person name="Zhang H."/>
            <person name="O'Toole P.W."/>
        </authorList>
    </citation>
    <scope>NUCLEOTIDE SEQUENCE [LARGE SCALE GENOMIC DNA]</scope>
    <source>
        <strain evidence="3 4">ATCC 53295</strain>
    </source>
</reference>
<dbReference type="STRING" id="357278.IV61_GL000297"/>
<evidence type="ECO:0000256" key="1">
    <source>
        <dbReference type="ARBA" id="ARBA00022801"/>
    </source>
</evidence>
<dbReference type="PANTHER" id="PTHR48081">
    <property type="entry name" value="AB HYDROLASE SUPERFAMILY PROTEIN C4A8.06C"/>
    <property type="match status" value="1"/>
</dbReference>
<evidence type="ECO:0000313" key="4">
    <source>
        <dbReference type="Proteomes" id="UP000051176"/>
    </source>
</evidence>
<protein>
    <recommendedName>
        <fullName evidence="2">Alpha/beta hydrolase fold-3 domain-containing protein</fullName>
    </recommendedName>
</protein>
<dbReference type="GO" id="GO:0016787">
    <property type="term" value="F:hydrolase activity"/>
    <property type="evidence" value="ECO:0007669"/>
    <property type="project" value="UniProtKB-KW"/>
</dbReference>
<organism evidence="3 4">
    <name type="scientific">Levilactobacillus parabrevis ATCC 53295</name>
    <dbReference type="NCBI Taxonomy" id="1267003"/>
    <lineage>
        <taxon>Bacteria</taxon>
        <taxon>Bacillati</taxon>
        <taxon>Bacillota</taxon>
        <taxon>Bacilli</taxon>
        <taxon>Lactobacillales</taxon>
        <taxon>Lactobacillaceae</taxon>
        <taxon>Levilactobacillus</taxon>
    </lineage>
</organism>
<proteinExistence type="predicted"/>
<keyword evidence="4" id="KW-1185">Reference proteome</keyword>
<dbReference type="InterPro" id="IPR013094">
    <property type="entry name" value="AB_hydrolase_3"/>
</dbReference>
<dbReference type="Proteomes" id="UP000051176">
    <property type="component" value="Unassembled WGS sequence"/>
</dbReference>
<dbReference type="PATRIC" id="fig|1267003.4.peg.314"/>
<evidence type="ECO:0000259" key="2">
    <source>
        <dbReference type="Pfam" id="PF07859"/>
    </source>
</evidence>
<name>A0A0R1H3P9_9LACO</name>
<evidence type="ECO:0000313" key="3">
    <source>
        <dbReference type="EMBL" id="KRK37239.1"/>
    </source>
</evidence>
<gene>
    <name evidence="3" type="ORF">FD07_GL000296</name>
</gene>
<dbReference type="InterPro" id="IPR050300">
    <property type="entry name" value="GDXG_lipolytic_enzyme"/>
</dbReference>
<dbReference type="SUPFAM" id="SSF53474">
    <property type="entry name" value="alpha/beta-Hydrolases"/>
    <property type="match status" value="1"/>
</dbReference>
<dbReference type="Pfam" id="PF07859">
    <property type="entry name" value="Abhydrolase_3"/>
    <property type="match status" value="1"/>
</dbReference>
<dbReference type="Gene3D" id="3.40.50.1820">
    <property type="entry name" value="alpha/beta hydrolase"/>
    <property type="match status" value="1"/>
</dbReference>
<keyword evidence="1" id="KW-0378">Hydrolase</keyword>
<sequence>MAVLKTTQVQLNTYQDISLMATSYAPDTTPTATILYLHGGGLEFGQRDDLPTAYLKKFTAAGIQLFTFDYLLAPEVKIDTILPVLRESIRVMLDKTPHATRVILMGRSAGSYLAYLLLRDGFAADGFVDLYGYSGLDYPEFRMPAEFYDSFPKVLPMNAQALIQRQPLVAGEMKDRYPLYVSGRQFGTWLSQFLPSMRDVAAYSLAPDELGRLPRTLMIHSTNDPDVPFATSEYAVKYLPEATLLPIDHHEHDFDREATPESLAIYDQIVAFITAIPVGVRASA</sequence>
<dbReference type="RefSeq" id="WP_155823057.1">
    <property type="nucleotide sequence ID" value="NZ_KB911380.1"/>
</dbReference>
<dbReference type="eggNOG" id="COG0657">
    <property type="taxonomic scope" value="Bacteria"/>
</dbReference>
<comment type="caution">
    <text evidence="3">The sequence shown here is derived from an EMBL/GenBank/DDBJ whole genome shotgun (WGS) entry which is preliminary data.</text>
</comment>
<accession>A0A0R1H3P9</accession>
<feature type="domain" description="Alpha/beta hydrolase fold-3" evidence="2">
    <location>
        <begin position="34"/>
        <end position="225"/>
    </location>
</feature>
<dbReference type="OrthoDB" id="9815425at2"/>
<dbReference type="AlphaFoldDB" id="A0A0R1H3P9"/>